<evidence type="ECO:0000256" key="3">
    <source>
        <dbReference type="ARBA" id="ARBA00022679"/>
    </source>
</evidence>
<feature type="non-terminal residue" evidence="5">
    <location>
        <position position="265"/>
    </location>
</feature>
<evidence type="ECO:0000256" key="1">
    <source>
        <dbReference type="ARBA" id="ARBA00006734"/>
    </source>
</evidence>
<dbReference type="GO" id="GO:0005737">
    <property type="term" value="C:cytoplasm"/>
    <property type="evidence" value="ECO:0007669"/>
    <property type="project" value="TreeGrafter"/>
</dbReference>
<keyword evidence="3 5" id="KW-0808">Transferase</keyword>
<organism evidence="5">
    <name type="scientific">Schistocephalus solidus</name>
    <name type="common">Tapeworm</name>
    <dbReference type="NCBI Taxonomy" id="70667"/>
    <lineage>
        <taxon>Eukaryota</taxon>
        <taxon>Metazoa</taxon>
        <taxon>Spiralia</taxon>
        <taxon>Lophotrochozoa</taxon>
        <taxon>Platyhelminthes</taxon>
        <taxon>Cestoda</taxon>
        <taxon>Eucestoda</taxon>
        <taxon>Diphyllobothriidea</taxon>
        <taxon>Diphyllobothriidae</taxon>
        <taxon>Schistocephalus</taxon>
    </lineage>
</organism>
<evidence type="ECO:0000256" key="4">
    <source>
        <dbReference type="ARBA" id="ARBA00022737"/>
    </source>
</evidence>
<keyword evidence="2" id="KW-0637">Prenyltransferase</keyword>
<protein>
    <submittedName>
        <fullName evidence="5">Protein prenyltransferase alpha subunit repeat-containing protein 1</fullName>
    </submittedName>
</protein>
<dbReference type="GO" id="GO:0008318">
    <property type="term" value="F:protein prenyltransferase activity"/>
    <property type="evidence" value="ECO:0007669"/>
    <property type="project" value="InterPro"/>
</dbReference>
<gene>
    <name evidence="5" type="primary">PTAR1</name>
    <name evidence="5" type="ORF">TR93894</name>
</gene>
<dbReference type="PANTHER" id="PTHR11129:SF3">
    <property type="entry name" value="PROTEIN PRENYLTRANSFERASE ALPHA SUBUNIT REPEAT-CONTAINING PROTEIN 1"/>
    <property type="match status" value="1"/>
</dbReference>
<dbReference type="Gene3D" id="1.25.40.120">
    <property type="entry name" value="Protein prenylyltransferase"/>
    <property type="match status" value="1"/>
</dbReference>
<accession>A0A0V0J562</accession>
<dbReference type="InterPro" id="IPR002088">
    <property type="entry name" value="Prenyl_trans_a"/>
</dbReference>
<proteinExistence type="inferred from homology"/>
<evidence type="ECO:0000256" key="2">
    <source>
        <dbReference type="ARBA" id="ARBA00022602"/>
    </source>
</evidence>
<sequence length="265" mass="31065">MSLQAIFSLRQLRRQTLMDTDIVQFIAKLARMKTEYDIIPHVDSGKHDLIQEVDESFGICSCVASFCWKLSYAKLMFEGNVAIDVSYFLLLFAPACLVVWNRRKSLVESGSLSPLEELAFTGLILRRHPRVTEPLQQRQWIMQYLISSETFDLSTELDFCELLADKHRCNYAVWDYRRWLFKECLARSPTLMNMELSRQLSWLSMHPTDASGWSYRAHLLEVWRGKRNAEEEQDKAAFLEQLWQEAKNVDSLLRAVPENEPVWVY</sequence>
<dbReference type="AlphaFoldDB" id="A0A0V0J562"/>
<dbReference type="PROSITE" id="PS51147">
    <property type="entry name" value="PFTA"/>
    <property type="match status" value="1"/>
</dbReference>
<evidence type="ECO:0000313" key="5">
    <source>
        <dbReference type="EMBL" id="JAP60477.1"/>
    </source>
</evidence>
<dbReference type="Pfam" id="PF01239">
    <property type="entry name" value="PPTA"/>
    <property type="match status" value="1"/>
</dbReference>
<dbReference type="PANTHER" id="PTHR11129">
    <property type="entry name" value="PROTEIN FARNESYLTRANSFERASE ALPHA SUBUNIT/RAB GERANYLGERANYL TRANSFERASE ALPHA SUBUNIT"/>
    <property type="match status" value="1"/>
</dbReference>
<reference evidence="5" key="1">
    <citation type="submission" date="2016-01" db="EMBL/GenBank/DDBJ databases">
        <title>Reference transcriptome for the parasite Schistocephalus solidus: insights into the molecular evolution of parasitism.</title>
        <authorList>
            <person name="Hebert F.O."/>
            <person name="Grambauer S."/>
            <person name="Barber I."/>
            <person name="Landry C.R."/>
            <person name="Aubin-Horth N."/>
        </authorList>
    </citation>
    <scope>NUCLEOTIDE SEQUENCE</scope>
</reference>
<keyword evidence="4" id="KW-0677">Repeat</keyword>
<dbReference type="SUPFAM" id="SSF48439">
    <property type="entry name" value="Protein prenylyltransferase"/>
    <property type="match status" value="1"/>
</dbReference>
<comment type="similarity">
    <text evidence="1">Belongs to the protein prenyltransferase subunit alpha family.</text>
</comment>
<dbReference type="EMBL" id="GEEE01002748">
    <property type="protein sequence ID" value="JAP60477.1"/>
    <property type="molecule type" value="Transcribed_RNA"/>
</dbReference>
<name>A0A0V0J562_SCHSO</name>